<sequence length="447" mass="47906">MKQSVEAPQRVFLFVLSFAGFASLVPQGALAQQLVQQYFPVDVPGFAPDFSASVVNRLTTQNQAQGINVGSFVVRPSASQSFGYNSSTLGLPGTGSSSESTSAAIGVKSNWGRDSLGASVSVADQRYLDIPIASFTNWNAALGGAVALGRDSLSLGYSHLALHLSATDLGVFGVTTPAPYNVNVVRLAYNSTFGRFSVTPGFEYQDFSFGTSSGQTDINYHSLSHQLESGSLQTRYQLSTGNAVVAILRGSTAQFTRVPGTSPNNYDDIEAFIGLDFRADALVQYRVLVGGEHRKFSSAGFVSASTPTAEIDAVWTPTRLDTVTASLFRRLDDPESPFARNQTISFGSLQYDHELRQNLYFRLTGTLGATDSQSNVVGQQNNGQTQYKAGASGTWLVNRHMSTSLSYSYNHSHSSSNVSPLENVSAFGTTLNSFTSHTVSISVSLFE</sequence>
<protein>
    <submittedName>
        <fullName evidence="2">Outer membrane beta-barrel protein</fullName>
    </submittedName>
</protein>
<evidence type="ECO:0000256" key="1">
    <source>
        <dbReference type="SAM" id="SignalP"/>
    </source>
</evidence>
<name>A0A6M8HRW1_9PROT</name>
<dbReference type="Pfam" id="PF10082">
    <property type="entry name" value="BBP2_2"/>
    <property type="match status" value="1"/>
</dbReference>
<evidence type="ECO:0000313" key="2">
    <source>
        <dbReference type="EMBL" id="QKE90931.1"/>
    </source>
</evidence>
<proteinExistence type="predicted"/>
<reference evidence="2 3" key="1">
    <citation type="journal article" date="2014" name="World J. Microbiol. Biotechnol.">
        <title>Biodiversity and physiological characteristics of Antarctic and Arctic lichens-associated bacteria.</title>
        <authorList>
            <person name="Lee Y.M."/>
            <person name="Kim E.H."/>
            <person name="Lee H.K."/>
            <person name="Hong S.G."/>
        </authorList>
    </citation>
    <scope>NUCLEOTIDE SEQUENCE [LARGE SCALE GENOMIC DNA]</scope>
    <source>
        <strain evidence="2 3">PAMC 26569</strain>
    </source>
</reference>
<dbReference type="InterPro" id="IPR018759">
    <property type="entry name" value="BBP2_2"/>
</dbReference>
<dbReference type="AlphaFoldDB" id="A0A6M8HRW1"/>
<dbReference type="EMBL" id="CP053708">
    <property type="protein sequence ID" value="QKE90931.1"/>
    <property type="molecule type" value="Genomic_DNA"/>
</dbReference>
<dbReference type="RefSeq" id="WP_171836654.1">
    <property type="nucleotide sequence ID" value="NZ_CP053708.1"/>
</dbReference>
<dbReference type="KEGG" id="lck:HN018_13570"/>
<keyword evidence="3" id="KW-1185">Reference proteome</keyword>
<evidence type="ECO:0000313" key="3">
    <source>
        <dbReference type="Proteomes" id="UP000500767"/>
    </source>
</evidence>
<keyword evidence="1" id="KW-0732">Signal</keyword>
<feature type="signal peptide" evidence="1">
    <location>
        <begin position="1"/>
        <end position="31"/>
    </location>
</feature>
<organism evidence="2 3">
    <name type="scientific">Lichenicola cladoniae</name>
    <dbReference type="NCBI Taxonomy" id="1484109"/>
    <lineage>
        <taxon>Bacteria</taxon>
        <taxon>Pseudomonadati</taxon>
        <taxon>Pseudomonadota</taxon>
        <taxon>Alphaproteobacteria</taxon>
        <taxon>Acetobacterales</taxon>
        <taxon>Acetobacteraceae</taxon>
        <taxon>Lichenicola</taxon>
    </lineage>
</organism>
<dbReference type="Proteomes" id="UP000500767">
    <property type="component" value="Chromosome"/>
</dbReference>
<gene>
    <name evidence="2" type="ORF">HN018_13570</name>
</gene>
<feature type="chain" id="PRO_5026810194" evidence="1">
    <location>
        <begin position="32"/>
        <end position="447"/>
    </location>
</feature>
<accession>A0A6M8HRW1</accession>